<protein>
    <submittedName>
        <fullName evidence="2">Uncharacterized protein</fullName>
    </submittedName>
</protein>
<keyword evidence="3" id="KW-1185">Reference proteome</keyword>
<dbReference type="AlphaFoldDB" id="A0A067JQB1"/>
<sequence length="80" mass="8150">MEAPFPLPLPSLAIRAVLWAAKASFILASILASSCSIRFWMSASDAIGAVEVVEVGKAGEVGGSTIGVTGTWIGTRTVGT</sequence>
<evidence type="ECO:0000256" key="1">
    <source>
        <dbReference type="SAM" id="Phobius"/>
    </source>
</evidence>
<dbReference type="Proteomes" id="UP000027138">
    <property type="component" value="Unassembled WGS sequence"/>
</dbReference>
<organism evidence="2 3">
    <name type="scientific">Jatropha curcas</name>
    <name type="common">Barbados nut</name>
    <dbReference type="NCBI Taxonomy" id="180498"/>
    <lineage>
        <taxon>Eukaryota</taxon>
        <taxon>Viridiplantae</taxon>
        <taxon>Streptophyta</taxon>
        <taxon>Embryophyta</taxon>
        <taxon>Tracheophyta</taxon>
        <taxon>Spermatophyta</taxon>
        <taxon>Magnoliopsida</taxon>
        <taxon>eudicotyledons</taxon>
        <taxon>Gunneridae</taxon>
        <taxon>Pentapetalae</taxon>
        <taxon>rosids</taxon>
        <taxon>fabids</taxon>
        <taxon>Malpighiales</taxon>
        <taxon>Euphorbiaceae</taxon>
        <taxon>Crotonoideae</taxon>
        <taxon>Jatropheae</taxon>
        <taxon>Jatropha</taxon>
    </lineage>
</organism>
<accession>A0A067JQB1</accession>
<evidence type="ECO:0000313" key="3">
    <source>
        <dbReference type="Proteomes" id="UP000027138"/>
    </source>
</evidence>
<evidence type="ECO:0000313" key="2">
    <source>
        <dbReference type="EMBL" id="KDP26146.1"/>
    </source>
</evidence>
<name>A0A067JQB1_JATCU</name>
<feature type="transmembrane region" description="Helical" evidence="1">
    <location>
        <begin position="12"/>
        <end position="32"/>
    </location>
</feature>
<keyword evidence="1" id="KW-1133">Transmembrane helix</keyword>
<proteinExistence type="predicted"/>
<dbReference type="EMBL" id="KK914927">
    <property type="protein sequence ID" value="KDP26146.1"/>
    <property type="molecule type" value="Genomic_DNA"/>
</dbReference>
<gene>
    <name evidence="2" type="ORF">JCGZ_22928</name>
</gene>
<keyword evidence="1" id="KW-0472">Membrane</keyword>
<keyword evidence="1" id="KW-0812">Transmembrane</keyword>
<reference evidence="2 3" key="1">
    <citation type="journal article" date="2014" name="PLoS ONE">
        <title>Global Analysis of Gene Expression Profiles in Physic Nut (Jatropha curcas L.) Seedlings Exposed to Salt Stress.</title>
        <authorList>
            <person name="Zhang L."/>
            <person name="Zhang C."/>
            <person name="Wu P."/>
            <person name="Chen Y."/>
            <person name="Li M."/>
            <person name="Jiang H."/>
            <person name="Wu G."/>
        </authorList>
    </citation>
    <scope>NUCLEOTIDE SEQUENCE [LARGE SCALE GENOMIC DNA]</scope>
    <source>
        <strain evidence="3">cv. GZQX0401</strain>
        <tissue evidence="2">Young leaves</tissue>
    </source>
</reference>